<comment type="subcellular location">
    <subcellularLocation>
        <location evidence="1">Secreted</location>
    </subcellularLocation>
</comment>
<evidence type="ECO:0000256" key="4">
    <source>
        <dbReference type="SAM" id="SignalP"/>
    </source>
</evidence>
<dbReference type="InterPro" id="IPR001820">
    <property type="entry name" value="TIMP"/>
</dbReference>
<feature type="chain" id="PRO_5036880938" evidence="4">
    <location>
        <begin position="20"/>
        <end position="196"/>
    </location>
</feature>
<keyword evidence="6" id="KW-1185">Reference proteome</keyword>
<keyword evidence="2" id="KW-0964">Secreted</keyword>
<dbReference type="InterPro" id="IPR008993">
    <property type="entry name" value="TIMP-like_OB-fold"/>
</dbReference>
<reference evidence="7" key="1">
    <citation type="submission" date="2022-11" db="UniProtKB">
        <authorList>
            <consortium name="WormBaseParasite"/>
        </authorList>
    </citation>
    <scope>IDENTIFICATION</scope>
</reference>
<accession>A0A914VZS6</accession>
<sequence length="196" mass="22452">MAATLSTILFALLVPSVLCCSFMYSKNNTERICQADFVGTVLLKSRRNDSDNWRYQYQGEIGAVFRANFNIPSRNNKTTVETFQHSATCGMPLTVRQDTKANMFFMATSRSENALFISITNSLICRWRDIGENFQRKLSRNYVTRACRCKRNDRACISAYNFDFLACTNVDWDSETKIYPISSNTRAPSNRRPPQA</sequence>
<proteinExistence type="predicted"/>
<organism evidence="6 7">
    <name type="scientific">Plectus sambesii</name>
    <dbReference type="NCBI Taxonomy" id="2011161"/>
    <lineage>
        <taxon>Eukaryota</taxon>
        <taxon>Metazoa</taxon>
        <taxon>Ecdysozoa</taxon>
        <taxon>Nematoda</taxon>
        <taxon>Chromadorea</taxon>
        <taxon>Plectida</taxon>
        <taxon>Plectina</taxon>
        <taxon>Plectoidea</taxon>
        <taxon>Plectidae</taxon>
        <taxon>Plectus</taxon>
    </lineage>
</organism>
<evidence type="ECO:0000313" key="7">
    <source>
        <dbReference type="WBParaSite" id="PSAMB.scaffold2817size21117.g19367.t1"/>
    </source>
</evidence>
<dbReference type="AlphaFoldDB" id="A0A914VZS6"/>
<evidence type="ECO:0000313" key="6">
    <source>
        <dbReference type="Proteomes" id="UP000887566"/>
    </source>
</evidence>
<dbReference type="Proteomes" id="UP000887566">
    <property type="component" value="Unplaced"/>
</dbReference>
<evidence type="ECO:0000256" key="3">
    <source>
        <dbReference type="ARBA" id="ARBA00023157"/>
    </source>
</evidence>
<dbReference type="SUPFAM" id="SSF50242">
    <property type="entry name" value="TIMP-like"/>
    <property type="match status" value="1"/>
</dbReference>
<keyword evidence="3" id="KW-1015">Disulfide bond</keyword>
<dbReference type="PROSITE" id="PS50189">
    <property type="entry name" value="NTR"/>
    <property type="match status" value="1"/>
</dbReference>
<dbReference type="Gene3D" id="2.40.50.120">
    <property type="match status" value="1"/>
</dbReference>
<dbReference type="WBParaSite" id="PSAMB.scaffold2817size21117.g19367.t1">
    <property type="protein sequence ID" value="PSAMB.scaffold2817size21117.g19367.t1"/>
    <property type="gene ID" value="PSAMB.scaffold2817size21117.g19367"/>
</dbReference>
<dbReference type="GO" id="GO:0005576">
    <property type="term" value="C:extracellular region"/>
    <property type="evidence" value="ECO:0007669"/>
    <property type="project" value="UniProtKB-SubCell"/>
</dbReference>
<feature type="domain" description="NTR" evidence="5">
    <location>
        <begin position="20"/>
        <end position="147"/>
    </location>
</feature>
<name>A0A914VZS6_9BILA</name>
<evidence type="ECO:0000256" key="1">
    <source>
        <dbReference type="ARBA" id="ARBA00004613"/>
    </source>
</evidence>
<dbReference type="GO" id="GO:0008191">
    <property type="term" value="F:metalloendopeptidase inhibitor activity"/>
    <property type="evidence" value="ECO:0007669"/>
    <property type="project" value="InterPro"/>
</dbReference>
<protein>
    <submittedName>
        <fullName evidence="7">NTR domain-containing protein</fullName>
    </submittedName>
</protein>
<dbReference type="Pfam" id="PF00965">
    <property type="entry name" value="TIMP"/>
    <property type="match status" value="1"/>
</dbReference>
<keyword evidence="4" id="KW-0732">Signal</keyword>
<evidence type="ECO:0000256" key="2">
    <source>
        <dbReference type="ARBA" id="ARBA00022525"/>
    </source>
</evidence>
<dbReference type="InterPro" id="IPR001134">
    <property type="entry name" value="Netrin_domain"/>
</dbReference>
<evidence type="ECO:0000259" key="5">
    <source>
        <dbReference type="PROSITE" id="PS50189"/>
    </source>
</evidence>
<feature type="signal peptide" evidence="4">
    <location>
        <begin position="1"/>
        <end position="19"/>
    </location>
</feature>